<feature type="non-terminal residue" evidence="7">
    <location>
        <position position="689"/>
    </location>
</feature>
<keyword evidence="2" id="KW-0547">Nucleotide-binding</keyword>
<dbReference type="InterPro" id="IPR047187">
    <property type="entry name" value="SF1_C_Upf1"/>
</dbReference>
<keyword evidence="4" id="KW-0347">Helicase</keyword>
<accession>A0AA36D1A9</accession>
<proteinExistence type="inferred from homology"/>
<evidence type="ECO:0000256" key="3">
    <source>
        <dbReference type="ARBA" id="ARBA00022801"/>
    </source>
</evidence>
<protein>
    <recommendedName>
        <fullName evidence="6">AAA+ ATPase domain-containing protein</fullName>
    </recommendedName>
</protein>
<dbReference type="Proteomes" id="UP001177023">
    <property type="component" value="Unassembled WGS sequence"/>
</dbReference>
<dbReference type="CDD" id="cd18808">
    <property type="entry name" value="SF1_C_Upf1"/>
    <property type="match status" value="1"/>
</dbReference>
<organism evidence="7 8">
    <name type="scientific">Mesorhabditis spiculigera</name>
    <dbReference type="NCBI Taxonomy" id="96644"/>
    <lineage>
        <taxon>Eukaryota</taxon>
        <taxon>Metazoa</taxon>
        <taxon>Ecdysozoa</taxon>
        <taxon>Nematoda</taxon>
        <taxon>Chromadorea</taxon>
        <taxon>Rhabditida</taxon>
        <taxon>Rhabditina</taxon>
        <taxon>Rhabditomorpha</taxon>
        <taxon>Rhabditoidea</taxon>
        <taxon>Rhabditidae</taxon>
        <taxon>Mesorhabditinae</taxon>
        <taxon>Mesorhabditis</taxon>
    </lineage>
</organism>
<gene>
    <name evidence="7" type="ORF">MSPICULIGERA_LOCUS16372</name>
</gene>
<dbReference type="InterPro" id="IPR027417">
    <property type="entry name" value="P-loop_NTPase"/>
</dbReference>
<dbReference type="EMBL" id="CATQJA010002653">
    <property type="protein sequence ID" value="CAJ0578109.1"/>
    <property type="molecule type" value="Genomic_DNA"/>
</dbReference>
<dbReference type="GO" id="GO:0043139">
    <property type="term" value="F:5'-3' DNA helicase activity"/>
    <property type="evidence" value="ECO:0007669"/>
    <property type="project" value="TreeGrafter"/>
</dbReference>
<feature type="domain" description="AAA+ ATPase" evidence="6">
    <location>
        <begin position="250"/>
        <end position="456"/>
    </location>
</feature>
<dbReference type="AlphaFoldDB" id="A0AA36D1A9"/>
<dbReference type="PANTHER" id="PTHR43788:SF16">
    <property type="entry name" value="HELICASE WITH ZINC FINGER 2"/>
    <property type="match status" value="1"/>
</dbReference>
<dbReference type="InterPro" id="IPR041677">
    <property type="entry name" value="DNA2/NAM7_AAA_11"/>
</dbReference>
<evidence type="ECO:0000313" key="7">
    <source>
        <dbReference type="EMBL" id="CAJ0578109.1"/>
    </source>
</evidence>
<dbReference type="Gene3D" id="3.40.50.300">
    <property type="entry name" value="P-loop containing nucleotide triphosphate hydrolases"/>
    <property type="match status" value="2"/>
</dbReference>
<sequence length="689" mass="78606">MLCRVLRLAHQRFFATRLPTSKKPTTAKKPTKRKKTQINALSPNVHQKLREWAVLFKTDCDAEAEQFHTALQSGSEGIEVLEARGHLISGIQKEYERNTAQQGLLCAFALRNNVSPNAQRCLKPGSPVSLYKGNGFGAVAADATVRNIDVENRTLLLKILRPPGGQQISIDSREQYSVALSHTRGTYRSMLDYLEFREKNMTDSAPGDHIISKIFRDKAFAIVQNDPKRISKTDCDESQLRALRAGMNAKREFISIQGPPGTGKTKVIAELIRLHTEKKKRVLVCAQSHAAVDNVFEKVRDKSVALRLRTDGSTPEAVLQHRGYAEIEDIYRRADTDKMSEADRRLWRKRGRAMEREITREVYQQHLAMFCTVTSRLSWCLEKEYDWRPDVLIIDEAAQCLEPMTWIPIVHAPRVILVGDHQQIGPLIFSKEAYEAKLGVSLMERVTREFQHANINFMLNTQYRMNEKIMSWSNKTFYNGELLSGEKNRDISISDISAVKPTSVFSSPLLMLDTATMNAKEQQNKSNYSFYNEAEVKVIAYYVQKLLGAGVPASQIGVITPYFQQVSRLRNIFSHEKEITVDTVDSFQGQERDVIVFSMVRDNYRGELGFLNQYRRMNVAVTRARRQFVLVGNSRMLEKDATLNSLRQTIEDEGHLLDAKIIQKLANIIDVPATHDVWVAPKKRFRKVK</sequence>
<dbReference type="Pfam" id="PF13086">
    <property type="entry name" value="AAA_11"/>
    <property type="match status" value="2"/>
</dbReference>
<dbReference type="FunFam" id="3.40.50.300:FF:000326">
    <property type="entry name" value="P-loop containing nucleoside triphosphate hydrolase"/>
    <property type="match status" value="1"/>
</dbReference>
<dbReference type="GO" id="GO:0005694">
    <property type="term" value="C:chromosome"/>
    <property type="evidence" value="ECO:0007669"/>
    <property type="project" value="UniProtKB-ARBA"/>
</dbReference>
<dbReference type="GO" id="GO:0016787">
    <property type="term" value="F:hydrolase activity"/>
    <property type="evidence" value="ECO:0007669"/>
    <property type="project" value="UniProtKB-KW"/>
</dbReference>
<evidence type="ECO:0000256" key="1">
    <source>
        <dbReference type="ARBA" id="ARBA00007913"/>
    </source>
</evidence>
<dbReference type="Pfam" id="PF13087">
    <property type="entry name" value="AAA_12"/>
    <property type="match status" value="1"/>
</dbReference>
<keyword evidence="8" id="KW-1185">Reference proteome</keyword>
<dbReference type="PANTHER" id="PTHR43788">
    <property type="entry name" value="DNA2/NAM7 HELICASE FAMILY MEMBER"/>
    <property type="match status" value="1"/>
</dbReference>
<evidence type="ECO:0000256" key="2">
    <source>
        <dbReference type="ARBA" id="ARBA00022741"/>
    </source>
</evidence>
<evidence type="ECO:0000259" key="6">
    <source>
        <dbReference type="SMART" id="SM00382"/>
    </source>
</evidence>
<evidence type="ECO:0000313" key="8">
    <source>
        <dbReference type="Proteomes" id="UP001177023"/>
    </source>
</evidence>
<dbReference type="SMART" id="SM00382">
    <property type="entry name" value="AAA"/>
    <property type="match status" value="1"/>
</dbReference>
<name>A0AA36D1A9_9BILA</name>
<dbReference type="InterPro" id="IPR041679">
    <property type="entry name" value="DNA2/NAM7-like_C"/>
</dbReference>
<keyword evidence="3" id="KW-0378">Hydrolase</keyword>
<keyword evidence="5" id="KW-0067">ATP-binding</keyword>
<evidence type="ECO:0000256" key="5">
    <source>
        <dbReference type="ARBA" id="ARBA00022840"/>
    </source>
</evidence>
<comment type="similarity">
    <text evidence="1">Belongs to the DNA2/NAM7 helicase family.</text>
</comment>
<dbReference type="GO" id="GO:0005524">
    <property type="term" value="F:ATP binding"/>
    <property type="evidence" value="ECO:0007669"/>
    <property type="project" value="UniProtKB-KW"/>
</dbReference>
<comment type="caution">
    <text evidence="7">The sequence shown here is derived from an EMBL/GenBank/DDBJ whole genome shotgun (WGS) entry which is preliminary data.</text>
</comment>
<dbReference type="Gene3D" id="2.40.30.270">
    <property type="match status" value="1"/>
</dbReference>
<evidence type="ECO:0000256" key="4">
    <source>
        <dbReference type="ARBA" id="ARBA00022806"/>
    </source>
</evidence>
<dbReference type="InterPro" id="IPR050534">
    <property type="entry name" value="Coronavir_polyprotein_1ab"/>
</dbReference>
<dbReference type="SUPFAM" id="SSF52540">
    <property type="entry name" value="P-loop containing nucleoside triphosphate hydrolases"/>
    <property type="match status" value="1"/>
</dbReference>
<dbReference type="InterPro" id="IPR003593">
    <property type="entry name" value="AAA+_ATPase"/>
</dbReference>
<reference evidence="7" key="1">
    <citation type="submission" date="2023-06" db="EMBL/GenBank/DDBJ databases">
        <authorList>
            <person name="Delattre M."/>
        </authorList>
    </citation>
    <scope>NUCLEOTIDE SEQUENCE</scope>
    <source>
        <strain evidence="7">AF72</strain>
    </source>
</reference>